<keyword evidence="2" id="KW-0233">DNA recombination</keyword>
<gene>
    <name evidence="5" type="ORF">GCM10009765_16370</name>
</gene>
<reference evidence="5 6" key="1">
    <citation type="journal article" date="2019" name="Int. J. Syst. Evol. Microbiol.">
        <title>The Global Catalogue of Microorganisms (GCM) 10K type strain sequencing project: providing services to taxonomists for standard genome sequencing and annotation.</title>
        <authorList>
            <consortium name="The Broad Institute Genomics Platform"/>
            <consortium name="The Broad Institute Genome Sequencing Center for Infectious Disease"/>
            <person name="Wu L."/>
            <person name="Ma J."/>
        </authorList>
    </citation>
    <scope>NUCLEOTIDE SEQUENCE [LARGE SCALE GENOMIC DNA]</scope>
    <source>
        <strain evidence="5 6">JCM 14718</strain>
    </source>
</reference>
<evidence type="ECO:0000256" key="3">
    <source>
        <dbReference type="SAM" id="MobiDB-lite"/>
    </source>
</evidence>
<dbReference type="InterPro" id="IPR013762">
    <property type="entry name" value="Integrase-like_cat_sf"/>
</dbReference>
<feature type="compositionally biased region" description="Pro residues" evidence="3">
    <location>
        <begin position="217"/>
        <end position="227"/>
    </location>
</feature>
<dbReference type="InterPro" id="IPR050090">
    <property type="entry name" value="Tyrosine_recombinase_XerCD"/>
</dbReference>
<evidence type="ECO:0000256" key="1">
    <source>
        <dbReference type="ARBA" id="ARBA00023125"/>
    </source>
</evidence>
<dbReference type="Pfam" id="PF00589">
    <property type="entry name" value="Phage_integrase"/>
    <property type="match status" value="1"/>
</dbReference>
<dbReference type="PANTHER" id="PTHR30349:SF91">
    <property type="entry name" value="INTA PROTEIN"/>
    <property type="match status" value="1"/>
</dbReference>
<organism evidence="5 6">
    <name type="scientific">Fodinicola feengrottensis</name>
    <dbReference type="NCBI Taxonomy" id="435914"/>
    <lineage>
        <taxon>Bacteria</taxon>
        <taxon>Bacillati</taxon>
        <taxon>Actinomycetota</taxon>
        <taxon>Actinomycetes</taxon>
        <taxon>Mycobacteriales</taxon>
        <taxon>Fodinicola</taxon>
    </lineage>
</organism>
<dbReference type="Gene3D" id="1.10.443.10">
    <property type="entry name" value="Intergrase catalytic core"/>
    <property type="match status" value="1"/>
</dbReference>
<evidence type="ECO:0000313" key="6">
    <source>
        <dbReference type="Proteomes" id="UP001500618"/>
    </source>
</evidence>
<evidence type="ECO:0000256" key="2">
    <source>
        <dbReference type="ARBA" id="ARBA00023172"/>
    </source>
</evidence>
<dbReference type="SUPFAM" id="SSF56349">
    <property type="entry name" value="DNA breaking-rejoining enzymes"/>
    <property type="match status" value="1"/>
</dbReference>
<dbReference type="PANTHER" id="PTHR30349">
    <property type="entry name" value="PHAGE INTEGRASE-RELATED"/>
    <property type="match status" value="1"/>
</dbReference>
<keyword evidence="6" id="KW-1185">Reference proteome</keyword>
<sequence>MPRRTRPRGNITTLPSGALRVRVYAGVDPVTGSEHYFQETVSAGPDAQKIAEKMLNRVVNQVLEGRAPKTKATINQLIEKYVEVADWEETTRRTNRGLIDNHISPLIGARPLAAIENDSEIIDSFYASLRKCKVHCNGRALKDHRTRGEHKCDEHIGSPCKPPQPETCKACRRKCLPHRCTPMSASAVRQIHWILSGAFQKARRWKWVTVNPMDTAEPPPPPPPNPEAPSTADAASLVTASFKDPDWGAFVWTAMTSGARRGELCAIHWGPKEVWTEDKSEGRKRRVPSYLDLDNGVLVIRTSIAHRKGGRFEKLNKTHQRRRIALDTETIEVLRELRARSEKRAKALDMTLPPDAYVFSLAVDGSAPPLPDTATQRFDRLAKRLGIDSHLHQLRHYSTTELITSGVDPSTVGGRLGHSGGGTTTLRIYTAWVSEVDQRAASTLSARMPKRPQTS</sequence>
<comment type="caution">
    <text evidence="5">The sequence shown here is derived from an EMBL/GenBank/DDBJ whole genome shotgun (WGS) entry which is preliminary data.</text>
</comment>
<feature type="domain" description="Tyr recombinase" evidence="4">
    <location>
        <begin position="224"/>
        <end position="443"/>
    </location>
</feature>
<dbReference type="Proteomes" id="UP001500618">
    <property type="component" value="Unassembled WGS sequence"/>
</dbReference>
<dbReference type="PROSITE" id="PS51898">
    <property type="entry name" value="TYR_RECOMBINASE"/>
    <property type="match status" value="1"/>
</dbReference>
<protein>
    <recommendedName>
        <fullName evidence="4">Tyr recombinase domain-containing protein</fullName>
    </recommendedName>
</protein>
<dbReference type="EMBL" id="BAAANY010000005">
    <property type="protein sequence ID" value="GAA1667659.1"/>
    <property type="molecule type" value="Genomic_DNA"/>
</dbReference>
<proteinExistence type="predicted"/>
<dbReference type="InterPro" id="IPR002104">
    <property type="entry name" value="Integrase_catalytic"/>
</dbReference>
<evidence type="ECO:0000313" key="5">
    <source>
        <dbReference type="EMBL" id="GAA1667659.1"/>
    </source>
</evidence>
<dbReference type="RefSeq" id="WP_344308580.1">
    <property type="nucleotide sequence ID" value="NZ_BAAANY010000005.1"/>
</dbReference>
<dbReference type="Gene3D" id="1.10.150.130">
    <property type="match status" value="1"/>
</dbReference>
<keyword evidence="1" id="KW-0238">DNA-binding</keyword>
<accession>A0ABN2GA97</accession>
<dbReference type="InterPro" id="IPR011010">
    <property type="entry name" value="DNA_brk_join_enz"/>
</dbReference>
<dbReference type="InterPro" id="IPR010998">
    <property type="entry name" value="Integrase_recombinase_N"/>
</dbReference>
<evidence type="ECO:0000259" key="4">
    <source>
        <dbReference type="PROSITE" id="PS51898"/>
    </source>
</evidence>
<name>A0ABN2GA97_9ACTN</name>
<feature type="region of interest" description="Disordered" evidence="3">
    <location>
        <begin position="212"/>
        <end position="233"/>
    </location>
</feature>